<dbReference type="RefSeq" id="WP_041051615.1">
    <property type="nucleotide sequence ID" value="NZ_JXAK01000070.1"/>
</dbReference>
<keyword evidence="2" id="KW-1185">Reference proteome</keyword>
<reference evidence="1 2" key="1">
    <citation type="submission" date="2014-12" db="EMBL/GenBank/DDBJ databases">
        <title>Draft genome sequence of Paenibacillus kamchatkensis strain B-2647.</title>
        <authorList>
            <person name="Karlyshev A.V."/>
            <person name="Kudryashova E.B."/>
        </authorList>
    </citation>
    <scope>NUCLEOTIDE SEQUENCE [LARGE SCALE GENOMIC DNA]</scope>
    <source>
        <strain evidence="1 2">VKM B-2647</strain>
    </source>
</reference>
<organism evidence="1 2">
    <name type="scientific">Gordoniibacillus kamchatkensis</name>
    <dbReference type="NCBI Taxonomy" id="1590651"/>
    <lineage>
        <taxon>Bacteria</taxon>
        <taxon>Bacillati</taxon>
        <taxon>Bacillota</taxon>
        <taxon>Bacilli</taxon>
        <taxon>Bacillales</taxon>
        <taxon>Paenibacillaceae</taxon>
        <taxon>Gordoniibacillus</taxon>
    </lineage>
</organism>
<proteinExistence type="predicted"/>
<evidence type="ECO:0000313" key="1">
    <source>
        <dbReference type="EMBL" id="KIL38216.1"/>
    </source>
</evidence>
<dbReference type="EMBL" id="JXAK01000070">
    <property type="protein sequence ID" value="KIL38216.1"/>
    <property type="molecule type" value="Genomic_DNA"/>
</dbReference>
<dbReference type="Proteomes" id="UP000031967">
    <property type="component" value="Unassembled WGS sequence"/>
</dbReference>
<sequence length="71" mass="8234">MNRWHVYEFLKQTYMYSGKVPTIGEVKKHFGSRVDQSEIIEGLAEFTTVTKHVVLEKEMPKGYGKSRKRGA</sequence>
<evidence type="ECO:0000313" key="2">
    <source>
        <dbReference type="Proteomes" id="UP000031967"/>
    </source>
</evidence>
<name>A0ABR5AAX4_9BACL</name>
<protein>
    <submittedName>
        <fullName evidence="1">Uncharacterized protein</fullName>
    </submittedName>
</protein>
<accession>A0ABR5AAX4</accession>
<comment type="caution">
    <text evidence="1">The sequence shown here is derived from an EMBL/GenBank/DDBJ whole genome shotgun (WGS) entry which is preliminary data.</text>
</comment>
<gene>
    <name evidence="1" type="ORF">SD70_27695</name>
</gene>